<dbReference type="PANTHER" id="PTHR12121:SF45">
    <property type="entry name" value="NOCTURNIN"/>
    <property type="match status" value="1"/>
</dbReference>
<reference evidence="5" key="1">
    <citation type="submission" date="2023-04" db="EMBL/GenBank/DDBJ databases">
        <title>Ambrosiozyma monospora NBRC 1965.</title>
        <authorList>
            <person name="Ichikawa N."/>
            <person name="Sato H."/>
            <person name="Tonouchi N."/>
        </authorList>
    </citation>
    <scope>NUCLEOTIDE SEQUENCE</scope>
    <source>
        <strain evidence="5">NBRC 1965</strain>
    </source>
</reference>
<feature type="region of interest" description="Disordered" evidence="3">
    <location>
        <begin position="1"/>
        <end position="22"/>
    </location>
</feature>
<evidence type="ECO:0000256" key="3">
    <source>
        <dbReference type="SAM" id="MobiDB-lite"/>
    </source>
</evidence>
<dbReference type="Pfam" id="PF03372">
    <property type="entry name" value="Exo_endo_phos"/>
    <property type="match status" value="1"/>
</dbReference>
<evidence type="ECO:0000313" key="6">
    <source>
        <dbReference type="Proteomes" id="UP001165063"/>
    </source>
</evidence>
<proteinExistence type="inferred from homology"/>
<dbReference type="InterPro" id="IPR005135">
    <property type="entry name" value="Endo/exonuclease/phosphatase"/>
</dbReference>
<feature type="region of interest" description="Disordered" evidence="3">
    <location>
        <begin position="276"/>
        <end position="304"/>
    </location>
</feature>
<dbReference type="GO" id="GO:0006139">
    <property type="term" value="P:nucleobase-containing compound metabolic process"/>
    <property type="evidence" value="ECO:0007669"/>
    <property type="project" value="UniProtKB-ARBA"/>
</dbReference>
<gene>
    <name evidence="5" type="ORF">Amon01_000518700</name>
</gene>
<sequence>MKKAQKRQELIDKGIDPDNPEGSNFIHREMLTIPHSSSSTTETGSESFHFTIMTYNLLAQALIRRKLFPTNGDILKWSKRCKVLITELKHYNSDILCVQEMDYIQYNSYWKVELGKLGYLNKYYRSGIKNHGVAIFYKESLFNFLDISHVDYDNEETGKVLPRTTTTNVGLILSLNLKKDPSKALLIGTTHLFWHPFGTYERTRQTYVVLRKMKELQTRLKILHPEITKSWMMFAGDFNSQPFDSPYLSITSKPIEYDGRCKTVISCSTSFTYSSLREGGSGEEEEGGNIEKFGENQPKDPVPESFKATEEQLKLVQDMQDLHNSLPLRAISLYSVAYKLVDPKNAGLDNDRGEPFFSNWAHTWRGLLDYIFVIRDWDVTSDKSKVDKLEDFENDNGVIINKLLKLPHKDEMGAGQPREGEYPSDHLCMIADLTLKL</sequence>
<keyword evidence="6" id="KW-1185">Reference proteome</keyword>
<evidence type="ECO:0000313" key="5">
    <source>
        <dbReference type="EMBL" id="GMG39254.1"/>
    </source>
</evidence>
<dbReference type="GO" id="GO:0000175">
    <property type="term" value="F:3'-5'-RNA exonuclease activity"/>
    <property type="evidence" value="ECO:0007669"/>
    <property type="project" value="TreeGrafter"/>
</dbReference>
<dbReference type="Proteomes" id="UP001165063">
    <property type="component" value="Unassembled WGS sequence"/>
</dbReference>
<dbReference type="AlphaFoldDB" id="A0A9W6Z0F5"/>
<feature type="compositionally biased region" description="Basic and acidic residues" evidence="3">
    <location>
        <begin position="1"/>
        <end position="16"/>
    </location>
</feature>
<comment type="similarity">
    <text evidence="1">Belongs to the CCR4/nocturin family.</text>
</comment>
<protein>
    <submittedName>
        <fullName evidence="5">Unnamed protein product</fullName>
    </submittedName>
</protein>
<dbReference type="EMBL" id="BSXU01002762">
    <property type="protein sequence ID" value="GMG39254.1"/>
    <property type="molecule type" value="Genomic_DNA"/>
</dbReference>
<dbReference type="OrthoDB" id="428734at2759"/>
<organism evidence="5 6">
    <name type="scientific">Ambrosiozyma monospora</name>
    <name type="common">Yeast</name>
    <name type="synonym">Endomycopsis monosporus</name>
    <dbReference type="NCBI Taxonomy" id="43982"/>
    <lineage>
        <taxon>Eukaryota</taxon>
        <taxon>Fungi</taxon>
        <taxon>Dikarya</taxon>
        <taxon>Ascomycota</taxon>
        <taxon>Saccharomycotina</taxon>
        <taxon>Pichiomycetes</taxon>
        <taxon>Pichiales</taxon>
        <taxon>Pichiaceae</taxon>
        <taxon>Ambrosiozyma</taxon>
    </lineage>
</organism>
<name>A0A9W6Z0F5_AMBMO</name>
<dbReference type="SUPFAM" id="SSF56219">
    <property type="entry name" value="DNase I-like"/>
    <property type="match status" value="1"/>
</dbReference>
<dbReference type="Gene3D" id="3.60.10.10">
    <property type="entry name" value="Endonuclease/exonuclease/phosphatase"/>
    <property type="match status" value="1"/>
</dbReference>
<feature type="domain" description="Endonuclease/exonuclease/phosphatase" evidence="4">
    <location>
        <begin position="53"/>
        <end position="426"/>
    </location>
</feature>
<comment type="caution">
    <text evidence="5">The sequence shown here is derived from an EMBL/GenBank/DDBJ whole genome shotgun (WGS) entry which is preliminary data.</text>
</comment>
<dbReference type="InterPro" id="IPR036691">
    <property type="entry name" value="Endo/exonu/phosph_ase_sf"/>
</dbReference>
<dbReference type="PANTHER" id="PTHR12121">
    <property type="entry name" value="CARBON CATABOLITE REPRESSOR PROTEIN 4"/>
    <property type="match status" value="1"/>
</dbReference>
<feature type="compositionally biased region" description="Basic and acidic residues" evidence="3">
    <location>
        <begin position="292"/>
        <end position="304"/>
    </location>
</feature>
<evidence type="ECO:0000259" key="4">
    <source>
        <dbReference type="Pfam" id="PF03372"/>
    </source>
</evidence>
<evidence type="ECO:0000256" key="2">
    <source>
        <dbReference type="ARBA" id="ARBA00022801"/>
    </source>
</evidence>
<dbReference type="InterPro" id="IPR050410">
    <property type="entry name" value="CCR4/nocturin_mRNA_transcr"/>
</dbReference>
<accession>A0A9W6Z0F5</accession>
<evidence type="ECO:0000256" key="1">
    <source>
        <dbReference type="ARBA" id="ARBA00010774"/>
    </source>
</evidence>
<keyword evidence="2" id="KW-0378">Hydrolase</keyword>